<keyword evidence="4" id="KW-0520">NAD</keyword>
<keyword evidence="5" id="KW-0627">Porphyrin biosynthesis</keyword>
<dbReference type="EC" id="1.3.1.76" evidence="2"/>
<evidence type="ECO:0000313" key="8">
    <source>
        <dbReference type="EMBL" id="AIF83450.1"/>
    </source>
</evidence>
<proteinExistence type="predicted"/>
<dbReference type="SUPFAM" id="SSF75615">
    <property type="entry name" value="Siroheme synthase middle domains-like"/>
    <property type="match status" value="1"/>
</dbReference>
<dbReference type="EMBL" id="CP007174">
    <property type="protein sequence ID" value="AIF83450.1"/>
    <property type="molecule type" value="Genomic_DNA"/>
</dbReference>
<dbReference type="eggNOG" id="arCOG01044">
    <property type="taxonomic scope" value="Archaea"/>
</dbReference>
<evidence type="ECO:0000256" key="4">
    <source>
        <dbReference type="ARBA" id="ARBA00023027"/>
    </source>
</evidence>
<dbReference type="InterPro" id="IPR036291">
    <property type="entry name" value="NAD(P)-bd_dom_sf"/>
</dbReference>
<dbReference type="UniPathway" id="UPA00262">
    <property type="reaction ID" value="UER00222"/>
</dbReference>
<comment type="pathway">
    <text evidence="1">Porphyrin-containing compound metabolism; siroheme biosynthesis; sirohydrochlorin from precorrin-2: step 1/1.</text>
</comment>
<dbReference type="GO" id="GO:0004325">
    <property type="term" value="F:ferrochelatase activity"/>
    <property type="evidence" value="ECO:0007669"/>
    <property type="project" value="InterPro"/>
</dbReference>
<feature type="domain" description="Siroheme synthase central" evidence="7">
    <location>
        <begin position="124"/>
        <end position="142"/>
    </location>
</feature>
<evidence type="ECO:0000256" key="2">
    <source>
        <dbReference type="ARBA" id="ARBA00012400"/>
    </source>
</evidence>
<dbReference type="GO" id="GO:0019354">
    <property type="term" value="P:siroheme biosynthetic process"/>
    <property type="evidence" value="ECO:0007669"/>
    <property type="project" value="UniProtKB-UniPathway"/>
</dbReference>
<dbReference type="Gene3D" id="3.40.50.720">
    <property type="entry name" value="NAD(P)-binding Rossmann-like Domain"/>
    <property type="match status" value="1"/>
</dbReference>
<reference evidence="8 9" key="1">
    <citation type="journal article" date="2014" name="PLoS ONE">
        <title>Genome Sequence of Candidatus Nitrososphaera evergladensis from Group I.1b Enriched from Everglades Soil Reveals Novel Genomic Features of the Ammonia-Oxidizing Archaea.</title>
        <authorList>
            <person name="Zhalnina K.V."/>
            <person name="Dias R."/>
            <person name="Leonard M.T."/>
            <person name="Dorr de Quadros P."/>
            <person name="Camargo F.A."/>
            <person name="Drew J.C."/>
            <person name="Farmerie W.G."/>
            <person name="Daroub S.H."/>
            <person name="Triplett E.W."/>
        </authorList>
    </citation>
    <scope>NUCLEOTIDE SEQUENCE [LARGE SCALE GENOMIC DNA]</scope>
    <source>
        <strain evidence="8 9">SR1</strain>
    </source>
</reference>
<dbReference type="Proteomes" id="UP000028194">
    <property type="component" value="Chromosome"/>
</dbReference>
<dbReference type="PANTHER" id="PTHR35330">
    <property type="entry name" value="SIROHEME BIOSYNTHESIS PROTEIN MET8"/>
    <property type="match status" value="1"/>
</dbReference>
<keyword evidence="8" id="KW-0456">Lyase</keyword>
<comment type="catalytic activity">
    <reaction evidence="6">
        <text>precorrin-2 + NAD(+) = sirohydrochlorin + NADH + 2 H(+)</text>
        <dbReference type="Rhea" id="RHEA:15613"/>
        <dbReference type="ChEBI" id="CHEBI:15378"/>
        <dbReference type="ChEBI" id="CHEBI:57540"/>
        <dbReference type="ChEBI" id="CHEBI:57945"/>
        <dbReference type="ChEBI" id="CHEBI:58351"/>
        <dbReference type="ChEBI" id="CHEBI:58827"/>
        <dbReference type="EC" id="1.3.1.76"/>
    </reaction>
</comment>
<keyword evidence="9" id="KW-1185">Reference proteome</keyword>
<accession>A0A075MQT1</accession>
<keyword evidence="3 8" id="KW-0560">Oxidoreductase</keyword>
<dbReference type="RefSeq" id="WP_158385177.1">
    <property type="nucleotide sequence ID" value="NZ_CP007174.1"/>
</dbReference>
<name>A0A075MQT1_9ARCH</name>
<dbReference type="Pfam" id="PF13241">
    <property type="entry name" value="NAD_binding_7"/>
    <property type="match status" value="1"/>
</dbReference>
<dbReference type="InterPro" id="IPR028161">
    <property type="entry name" value="Met8-like"/>
</dbReference>
<dbReference type="InterPro" id="IPR028281">
    <property type="entry name" value="Sirohaem_synthase_central"/>
</dbReference>
<protein>
    <recommendedName>
        <fullName evidence="2">precorrin-2 dehydrogenase</fullName>
        <ecNumber evidence="2">1.3.1.76</ecNumber>
    </recommendedName>
</protein>
<sequence length="222" mass="25150">MIVDLNLKDKHAIVIGGGTEGVRKVNALLGQGCRITVISNRFNKYLRDQEKAGKIETVKATLKDASILDGYDSPFLVLASTDDRELNRKLCQKGREKGAFVYSVDDPPYSDFSYASVINIEGVMQVAISTSGKSPIMARQVRIRAERILRRVIKKSDIENARLQEFARNAAKPKLKTVEQRKEFLYSILYDRRIQNLIKEDKMEGAKSATLELLQEWVKKSK</sequence>
<gene>
    <name evidence="8" type="ORF">NTE_01383</name>
</gene>
<dbReference type="STRING" id="1459636.NTE_01383"/>
<dbReference type="SUPFAM" id="SSF51735">
    <property type="entry name" value="NAD(P)-binding Rossmann-fold domains"/>
    <property type="match status" value="1"/>
</dbReference>
<dbReference type="HOGENOM" id="CLU_011276_8_2_2"/>
<dbReference type="KEGG" id="nev:NTE_01383"/>
<organism evidence="8 9">
    <name type="scientific">Candidatus Nitrososphaera evergladensis SR1</name>
    <dbReference type="NCBI Taxonomy" id="1459636"/>
    <lineage>
        <taxon>Archaea</taxon>
        <taxon>Nitrososphaerota</taxon>
        <taxon>Nitrososphaeria</taxon>
        <taxon>Nitrososphaerales</taxon>
        <taxon>Nitrososphaeraceae</taxon>
        <taxon>Nitrososphaera</taxon>
    </lineage>
</organism>
<evidence type="ECO:0000256" key="5">
    <source>
        <dbReference type="ARBA" id="ARBA00023244"/>
    </source>
</evidence>
<dbReference type="GeneID" id="41597179"/>
<evidence type="ECO:0000313" key="9">
    <source>
        <dbReference type="Proteomes" id="UP000028194"/>
    </source>
</evidence>
<dbReference type="NCBIfam" id="TIGR01470">
    <property type="entry name" value="cysG_Nterm"/>
    <property type="match status" value="1"/>
</dbReference>
<dbReference type="InterPro" id="IPR006367">
    <property type="entry name" value="Sirohaem_synthase_N"/>
</dbReference>
<dbReference type="Gene3D" id="3.30.160.110">
    <property type="entry name" value="Siroheme synthase, domain 2"/>
    <property type="match status" value="1"/>
</dbReference>
<dbReference type="PANTHER" id="PTHR35330:SF1">
    <property type="entry name" value="SIROHEME BIOSYNTHESIS PROTEIN MET8"/>
    <property type="match status" value="1"/>
</dbReference>
<dbReference type="GO" id="GO:0043115">
    <property type="term" value="F:precorrin-2 dehydrogenase activity"/>
    <property type="evidence" value="ECO:0007669"/>
    <property type="project" value="UniProtKB-EC"/>
</dbReference>
<evidence type="ECO:0000256" key="3">
    <source>
        <dbReference type="ARBA" id="ARBA00023002"/>
    </source>
</evidence>
<dbReference type="AlphaFoldDB" id="A0A075MQT1"/>
<evidence type="ECO:0000259" key="7">
    <source>
        <dbReference type="Pfam" id="PF14824"/>
    </source>
</evidence>
<evidence type="ECO:0000256" key="1">
    <source>
        <dbReference type="ARBA" id="ARBA00005010"/>
    </source>
</evidence>
<evidence type="ECO:0000256" key="6">
    <source>
        <dbReference type="ARBA" id="ARBA00047561"/>
    </source>
</evidence>
<dbReference type="OrthoDB" id="10510at2157"/>
<dbReference type="Pfam" id="PF14824">
    <property type="entry name" value="Sirohm_synth_M"/>
    <property type="match status" value="1"/>
</dbReference>